<evidence type="ECO:0000259" key="4">
    <source>
        <dbReference type="Pfam" id="PF22335"/>
    </source>
</evidence>
<dbReference type="InterPro" id="IPR024615">
    <property type="entry name" value="CRISPR-assoc_Cmr2_N"/>
</dbReference>
<dbReference type="GO" id="GO:0000166">
    <property type="term" value="F:nucleotide binding"/>
    <property type="evidence" value="ECO:0007669"/>
    <property type="project" value="UniProtKB-KW"/>
</dbReference>
<evidence type="ECO:0000256" key="1">
    <source>
        <dbReference type="ARBA" id="ARBA00022741"/>
    </source>
</evidence>
<dbReference type="EMBL" id="CAACVJ010000410">
    <property type="protein sequence ID" value="VEP16583.1"/>
    <property type="molecule type" value="Genomic_DNA"/>
</dbReference>
<evidence type="ECO:0000259" key="3">
    <source>
        <dbReference type="Pfam" id="PF12469"/>
    </source>
</evidence>
<evidence type="ECO:0000313" key="5">
    <source>
        <dbReference type="EMBL" id="VEP16583.1"/>
    </source>
</evidence>
<keyword evidence="2" id="KW-0051">Antiviral defense</keyword>
<dbReference type="AlphaFoldDB" id="A0A563VZ92"/>
<keyword evidence="6" id="KW-1185">Reference proteome</keyword>
<dbReference type="Gene3D" id="3.30.70.2220">
    <property type="entry name" value="CRISPR-Cas system, Cmr2 subunit, D1 domain, cysteine cluster"/>
    <property type="match status" value="1"/>
</dbReference>
<dbReference type="Proteomes" id="UP000320055">
    <property type="component" value="Unassembled WGS sequence"/>
</dbReference>
<gene>
    <name evidence="5" type="ORF">H1P_4680002</name>
</gene>
<evidence type="ECO:0000256" key="2">
    <source>
        <dbReference type="ARBA" id="ARBA00023118"/>
    </source>
</evidence>
<dbReference type="OrthoDB" id="9758700at2"/>
<keyword evidence="1" id="KW-0547">Nucleotide-binding</keyword>
<protein>
    <submittedName>
        <fullName evidence="5">CRISPR-associated protein</fullName>
    </submittedName>
</protein>
<dbReference type="RefSeq" id="WP_144875384.1">
    <property type="nucleotide sequence ID" value="NZ_LR214203.1"/>
</dbReference>
<proteinExistence type="predicted"/>
<name>A0A563VZ92_9CYAN</name>
<dbReference type="Pfam" id="PF22335">
    <property type="entry name" value="Cas10-Cmr2_palm2"/>
    <property type="match status" value="1"/>
</dbReference>
<accession>A0A563VZ92</accession>
<organism evidence="5 6">
    <name type="scientific">Hyella patelloides LEGE 07179</name>
    <dbReference type="NCBI Taxonomy" id="945734"/>
    <lineage>
        <taxon>Bacteria</taxon>
        <taxon>Bacillati</taxon>
        <taxon>Cyanobacteriota</taxon>
        <taxon>Cyanophyceae</taxon>
        <taxon>Pleurocapsales</taxon>
        <taxon>Hyellaceae</taxon>
        <taxon>Hyella</taxon>
    </lineage>
</organism>
<dbReference type="InterPro" id="IPR054767">
    <property type="entry name" value="Cas10-Cmr2_palm2"/>
</dbReference>
<dbReference type="Pfam" id="PF12469">
    <property type="entry name" value="Cmr2_N"/>
    <property type="match status" value="1"/>
</dbReference>
<dbReference type="Gene3D" id="3.30.70.270">
    <property type="match status" value="1"/>
</dbReference>
<dbReference type="InterPro" id="IPR043128">
    <property type="entry name" value="Rev_trsase/Diguanyl_cyclase"/>
</dbReference>
<dbReference type="GO" id="GO:0051607">
    <property type="term" value="P:defense response to virus"/>
    <property type="evidence" value="ECO:0007669"/>
    <property type="project" value="UniProtKB-KW"/>
</dbReference>
<reference evidence="5 6" key="1">
    <citation type="submission" date="2019-01" db="EMBL/GenBank/DDBJ databases">
        <authorList>
            <person name="Brito A."/>
        </authorList>
    </citation>
    <scope>NUCLEOTIDE SEQUENCE [LARGE SCALE GENOMIC DNA]</scope>
    <source>
        <strain evidence="5">1</strain>
    </source>
</reference>
<sequence length="539" mass="62506">MGTYTVVTFSPVQEFIEKSRKLRDLYGSSFIVSYLAYFLAQAAEARQIEVISPGLLNVARGTPNYIIFEGDFPEQEAYEAFYEAWGRIVTICRKWLEEKFPERKYSWKRHWSNWKNHAWEFFWGQSCISISEAQQDLQDRKYQRAWIGINWEGDSSTLSGADAIAFPEMQQSNPKISNYQSLKGKIKQYYQDLSSRISEAIIDPSEFLSIPELVKRLITLNEIANRIDSNQELETKSLAGYIRSALENTSIDKLSGFKEINRFETQQWSGWFLGDGDRMGGYLKDKSQELSETEEKEWRNSFSTALMSWGENTFRPAIESNQEEASIGRLVYAGGDDFMGVFVPQCSSQPLTGARCWKWWRDFNEDIWKQHGYGNDVTVSVGFVWANHAVPQREILQHCNEAERTAKNSGRNRLAIRILFNSGNYLEWSCPWWFLSRMDISKENWVKMYGDIAHLEARHAFSDENTTVAKGIFQVYFNTDALDFRDDLWNEGLKAGILGERSNYLDKISGLLDRLKVNRALNDWVINLAKVGFHLFHHE</sequence>
<feature type="domain" description="Cas10/Cmr2 second palm" evidence="4">
    <location>
        <begin position="272"/>
        <end position="415"/>
    </location>
</feature>
<dbReference type="InterPro" id="IPR038242">
    <property type="entry name" value="Cmr2_N"/>
</dbReference>
<evidence type="ECO:0000313" key="6">
    <source>
        <dbReference type="Proteomes" id="UP000320055"/>
    </source>
</evidence>
<feature type="domain" description="CRISPR-associated protein Cmr2 N-terminal" evidence="3">
    <location>
        <begin position="4"/>
        <end position="45"/>
    </location>
</feature>